<dbReference type="Gene3D" id="3.40.605.10">
    <property type="entry name" value="Aldehyde Dehydrogenase, Chain A, domain 1"/>
    <property type="match status" value="1"/>
</dbReference>
<accession>A0ABT6SF17</accession>
<organism evidence="5 6">
    <name type="scientific">Streptomyces cavernicola</name>
    <dbReference type="NCBI Taxonomy" id="3043613"/>
    <lineage>
        <taxon>Bacteria</taxon>
        <taxon>Bacillati</taxon>
        <taxon>Actinomycetota</taxon>
        <taxon>Actinomycetes</taxon>
        <taxon>Kitasatosporales</taxon>
        <taxon>Streptomycetaceae</taxon>
        <taxon>Streptomyces</taxon>
    </lineage>
</organism>
<dbReference type="SUPFAM" id="SSF53720">
    <property type="entry name" value="ALDH-like"/>
    <property type="match status" value="1"/>
</dbReference>
<evidence type="ECO:0000256" key="3">
    <source>
        <dbReference type="SAM" id="MobiDB-lite"/>
    </source>
</evidence>
<evidence type="ECO:0000256" key="2">
    <source>
        <dbReference type="ARBA" id="ARBA00023027"/>
    </source>
</evidence>
<evidence type="ECO:0000259" key="4">
    <source>
        <dbReference type="Pfam" id="PF00171"/>
    </source>
</evidence>
<keyword evidence="6" id="KW-1185">Reference proteome</keyword>
<dbReference type="NCBIfam" id="TIGR02288">
    <property type="entry name" value="PaaN_2"/>
    <property type="match status" value="1"/>
</dbReference>
<dbReference type="InterPro" id="IPR011975">
    <property type="entry name" value="PaaN_2"/>
</dbReference>
<dbReference type="Proteomes" id="UP001223978">
    <property type="component" value="Unassembled WGS sequence"/>
</dbReference>
<dbReference type="InterPro" id="IPR050485">
    <property type="entry name" value="Proline_metab_enzyme"/>
</dbReference>
<dbReference type="InterPro" id="IPR015590">
    <property type="entry name" value="Aldehyde_DH_dom"/>
</dbReference>
<reference evidence="5 6" key="1">
    <citation type="submission" date="2023-05" db="EMBL/GenBank/DDBJ databases">
        <title>Draft genome sequence of Streptomyces sp. B-S-A6 isolated from a cave soil in Thailand.</title>
        <authorList>
            <person name="Chamroensaksri N."/>
            <person name="Muangham S."/>
        </authorList>
    </citation>
    <scope>NUCLEOTIDE SEQUENCE [LARGE SCALE GENOMIC DNA]</scope>
    <source>
        <strain evidence="5 6">B-S-A6</strain>
    </source>
</reference>
<dbReference type="InterPro" id="IPR016161">
    <property type="entry name" value="Ald_DH/histidinol_DH"/>
</dbReference>
<evidence type="ECO:0000256" key="1">
    <source>
        <dbReference type="ARBA" id="ARBA00023002"/>
    </source>
</evidence>
<feature type="domain" description="Aldehyde dehydrogenase" evidence="4">
    <location>
        <begin position="97"/>
        <end position="493"/>
    </location>
</feature>
<keyword evidence="1" id="KW-0560">Oxidoreductase</keyword>
<feature type="compositionally biased region" description="Low complexity" evidence="3">
    <location>
        <begin position="565"/>
        <end position="574"/>
    </location>
</feature>
<dbReference type="EMBL" id="JASCIQ010000026">
    <property type="protein sequence ID" value="MDI3406750.1"/>
    <property type="molecule type" value="Genomic_DNA"/>
</dbReference>
<evidence type="ECO:0000313" key="6">
    <source>
        <dbReference type="Proteomes" id="UP001223978"/>
    </source>
</evidence>
<dbReference type="PANTHER" id="PTHR42862:SF1">
    <property type="entry name" value="DELTA-1-PYRROLINE-5-CARBOXYLATE DEHYDROGENASE 2, ISOFORM A-RELATED"/>
    <property type="match status" value="1"/>
</dbReference>
<evidence type="ECO:0000313" key="5">
    <source>
        <dbReference type="EMBL" id="MDI3406750.1"/>
    </source>
</evidence>
<dbReference type="InterPro" id="IPR016163">
    <property type="entry name" value="Ald_DH_C"/>
</dbReference>
<dbReference type="Pfam" id="PF00171">
    <property type="entry name" value="Aldedh"/>
    <property type="match status" value="1"/>
</dbReference>
<comment type="caution">
    <text evidence="5">The sequence shown here is derived from an EMBL/GenBank/DDBJ whole genome shotgun (WGS) entry which is preliminary data.</text>
</comment>
<dbReference type="RefSeq" id="WP_282544679.1">
    <property type="nucleotide sequence ID" value="NZ_JASCIQ010000026.1"/>
</dbReference>
<protein>
    <submittedName>
        <fullName evidence="5">Phenylacetic acid degradation protein PaaN</fullName>
    </submittedName>
</protein>
<dbReference type="Gene3D" id="3.40.309.10">
    <property type="entry name" value="Aldehyde Dehydrogenase, Chain A, domain 2"/>
    <property type="match status" value="1"/>
</dbReference>
<proteinExistence type="predicted"/>
<name>A0ABT6SF17_9ACTN</name>
<dbReference type="InterPro" id="IPR016162">
    <property type="entry name" value="Ald_DH_N"/>
</dbReference>
<feature type="region of interest" description="Disordered" evidence="3">
    <location>
        <begin position="564"/>
        <end position="588"/>
    </location>
</feature>
<keyword evidence="2" id="KW-0520">NAD</keyword>
<sequence>MSETPSERTDFFARHQDLLKQAVAAASERDHWSAYAESPSPKVYGAEAAPAGEAAFRALLDAAFELPGHPRSGTVSPGEQSPYGFPLGVAYPQVTPEEAVTAAKAAAPAWRAAGADERAGVAAEILARLNAASFEIAHAVHHTTGQPFVMAFQAGGPHAQDRGLEAVAYAWAEQKKLPATARWTKPQRKGDALVMEKTFTPVGRGINLLVACNTFPTWNGYPGLFAGLVTGNPVVVKPHPGAVLPLAVTVRIAREVLAEAGFDPDVVLLATEGPGQRTAAELALHPDVRVVDFTGSKEFGNWLEDNARQAVVYTEKAGLNTVVLDSTDDYKGLLRNLAFSLSLYSGQMCTTPQNLLIPRDGITTDQGPRTAAEFAEDLAGALDKLLGDPERAAGTLGAIVSASVNERLDAAAGLGKPVHASQTLQHPQYEGATMRTPQVALLDAADADDRETFTREWFGPISFVIATDSTAHSLRLLTETVRAHGALTATVHATGEDVLAAARSAALEAGVHLSENLCGAVFPNQTAAFSDFHGSAANPAASATLTDSAFITGRFDVLQSRRHIAAPTTPATPAERAGSAATEGNSRA</sequence>
<gene>
    <name evidence="5" type="primary">paaN</name>
    <name evidence="5" type="ORF">QIS96_23430</name>
</gene>
<dbReference type="PANTHER" id="PTHR42862">
    <property type="entry name" value="DELTA-1-PYRROLINE-5-CARBOXYLATE DEHYDROGENASE 1, ISOFORM A-RELATED"/>
    <property type="match status" value="1"/>
</dbReference>